<dbReference type="Proteomes" id="UP000275663">
    <property type="component" value="Chromosome"/>
</dbReference>
<proteinExistence type="predicted"/>
<dbReference type="AlphaFoldDB" id="A0A3Q9BR00"/>
<gene>
    <name evidence="1" type="ORF">EJN92_11240</name>
</gene>
<keyword evidence="2" id="KW-1185">Reference proteome</keyword>
<dbReference type="RefSeq" id="WP_126127908.1">
    <property type="nucleotide sequence ID" value="NZ_CP034464.1"/>
</dbReference>
<dbReference type="KEGG" id="upv:EJN92_11240"/>
<reference evidence="1 2" key="1">
    <citation type="journal article" date="2011" name="Int. J. Syst. Evol. Microbiol.">
        <title>Description of Undibacterium oligocarboniphilum sp. nov., isolated from purified water, and Undibacterium pigrum strain CCUG 49012 as the type strain of Undibacterium parvum sp. nov., and emended descriptions of the genus Undibacterium and the species Undibacterium pigrum.</title>
        <authorList>
            <person name="Eder W."/>
            <person name="Wanner G."/>
            <person name="Ludwig W."/>
            <person name="Busse H.J."/>
            <person name="Ziemke-Kageler F."/>
            <person name="Lang E."/>
        </authorList>
    </citation>
    <scope>NUCLEOTIDE SEQUENCE [LARGE SCALE GENOMIC DNA]</scope>
    <source>
        <strain evidence="1 2">DSM 23061</strain>
    </source>
</reference>
<accession>A0A3Q9BR00</accession>
<evidence type="ECO:0000313" key="1">
    <source>
        <dbReference type="EMBL" id="AZP12528.1"/>
    </source>
</evidence>
<dbReference type="EMBL" id="CP034464">
    <property type="protein sequence ID" value="AZP12528.1"/>
    <property type="molecule type" value="Genomic_DNA"/>
</dbReference>
<name>A0A3Q9BR00_9BURK</name>
<sequence>MQKILVNFVFIFFNILALPSKASEQVTCEMLERKILNKITEDGGYLIVNGISILDRETRDIWLYGMPENVFSEPPHDKVIDLGLLPNGMHQKIFINCAKNNAIVLLQGGVVDQYVWFGPIAYQTFQTKIN</sequence>
<organism evidence="1 2">
    <name type="scientific">Undibacterium parvum</name>
    <dbReference type="NCBI Taxonomy" id="401471"/>
    <lineage>
        <taxon>Bacteria</taxon>
        <taxon>Pseudomonadati</taxon>
        <taxon>Pseudomonadota</taxon>
        <taxon>Betaproteobacteria</taxon>
        <taxon>Burkholderiales</taxon>
        <taxon>Oxalobacteraceae</taxon>
        <taxon>Undibacterium</taxon>
    </lineage>
</organism>
<evidence type="ECO:0000313" key="2">
    <source>
        <dbReference type="Proteomes" id="UP000275663"/>
    </source>
</evidence>
<protein>
    <submittedName>
        <fullName evidence="1">Uncharacterized protein</fullName>
    </submittedName>
</protein>